<dbReference type="Pfam" id="PF13474">
    <property type="entry name" value="SnoaL_3"/>
    <property type="match status" value="1"/>
</dbReference>
<dbReference type="InterPro" id="IPR037401">
    <property type="entry name" value="SnoaL-like"/>
</dbReference>
<accession>A0ABP7TI02</accession>
<dbReference type="EMBL" id="BAABBR010000001">
    <property type="protein sequence ID" value="GAA4026482.1"/>
    <property type="molecule type" value="Genomic_DNA"/>
</dbReference>
<reference evidence="4" key="1">
    <citation type="journal article" date="2019" name="Int. J. Syst. Evol. Microbiol.">
        <title>The Global Catalogue of Microorganisms (GCM) 10K type strain sequencing project: providing services to taxonomists for standard genome sequencing and annotation.</title>
        <authorList>
            <consortium name="The Broad Institute Genomics Platform"/>
            <consortium name="The Broad Institute Genome Sequencing Center for Infectious Disease"/>
            <person name="Wu L."/>
            <person name="Ma J."/>
        </authorList>
    </citation>
    <scope>NUCLEOTIDE SEQUENCE [LARGE SCALE GENOMIC DNA]</scope>
    <source>
        <strain evidence="4">JCM 17564</strain>
    </source>
</reference>
<name>A0ABP7TI02_9SPHN</name>
<sequence>MQKLLAIAALCVAGPAVAAAPADDAVKAVTTVLDKFNAGDVQAFIDAHAPDAVIIDEFAPYQWSGDGSVKRWLDDYSKDAAARKIAGGRMLYGRQTQGTSFGERAYVVLPTTYCLTEAGIPKAADGHMTFVMARSGEAWKIASWTYSAPPPTAYTAKQGKCGKAK</sequence>
<dbReference type="Gene3D" id="3.10.450.50">
    <property type="match status" value="1"/>
</dbReference>
<dbReference type="RefSeq" id="WP_344695027.1">
    <property type="nucleotide sequence ID" value="NZ_BAABBR010000001.1"/>
</dbReference>
<dbReference type="InterPro" id="IPR032710">
    <property type="entry name" value="NTF2-like_dom_sf"/>
</dbReference>
<keyword evidence="4" id="KW-1185">Reference proteome</keyword>
<evidence type="ECO:0000259" key="2">
    <source>
        <dbReference type="Pfam" id="PF13474"/>
    </source>
</evidence>
<feature type="domain" description="SnoaL-like" evidence="2">
    <location>
        <begin position="28"/>
        <end position="149"/>
    </location>
</feature>
<feature type="signal peptide" evidence="1">
    <location>
        <begin position="1"/>
        <end position="18"/>
    </location>
</feature>
<feature type="chain" id="PRO_5046774481" description="SnoaL-like domain-containing protein" evidence="1">
    <location>
        <begin position="19"/>
        <end position="165"/>
    </location>
</feature>
<evidence type="ECO:0000256" key="1">
    <source>
        <dbReference type="SAM" id="SignalP"/>
    </source>
</evidence>
<protein>
    <recommendedName>
        <fullName evidence="2">SnoaL-like domain-containing protein</fullName>
    </recommendedName>
</protein>
<keyword evidence="1" id="KW-0732">Signal</keyword>
<organism evidence="3 4">
    <name type="scientific">Sphingomonas rosea</name>
    <dbReference type="NCBI Taxonomy" id="335605"/>
    <lineage>
        <taxon>Bacteria</taxon>
        <taxon>Pseudomonadati</taxon>
        <taxon>Pseudomonadota</taxon>
        <taxon>Alphaproteobacteria</taxon>
        <taxon>Sphingomonadales</taxon>
        <taxon>Sphingomonadaceae</taxon>
        <taxon>Sphingomonas</taxon>
    </lineage>
</organism>
<dbReference type="Proteomes" id="UP001424459">
    <property type="component" value="Unassembled WGS sequence"/>
</dbReference>
<proteinExistence type="predicted"/>
<dbReference type="SUPFAM" id="SSF54427">
    <property type="entry name" value="NTF2-like"/>
    <property type="match status" value="1"/>
</dbReference>
<gene>
    <name evidence="3" type="ORF">GCM10022281_01320</name>
</gene>
<evidence type="ECO:0000313" key="3">
    <source>
        <dbReference type="EMBL" id="GAA4026482.1"/>
    </source>
</evidence>
<evidence type="ECO:0000313" key="4">
    <source>
        <dbReference type="Proteomes" id="UP001424459"/>
    </source>
</evidence>
<comment type="caution">
    <text evidence="3">The sequence shown here is derived from an EMBL/GenBank/DDBJ whole genome shotgun (WGS) entry which is preliminary data.</text>
</comment>